<dbReference type="PANTHER" id="PTHR35201:SF4">
    <property type="entry name" value="BETA-PINACENE SYNTHASE-RELATED"/>
    <property type="match status" value="1"/>
</dbReference>
<comment type="cofactor">
    <cofactor evidence="2">
        <name>Mg(2+)</name>
        <dbReference type="ChEBI" id="CHEBI:18420"/>
    </cofactor>
</comment>
<organism evidence="3 4">
    <name type="scientific">Streptomyces ipomoeae</name>
    <dbReference type="NCBI Taxonomy" id="103232"/>
    <lineage>
        <taxon>Bacteria</taxon>
        <taxon>Bacillati</taxon>
        <taxon>Actinomycetota</taxon>
        <taxon>Actinomycetes</taxon>
        <taxon>Kitasatosporales</taxon>
        <taxon>Streptomycetaceae</taxon>
        <taxon>Streptomyces</taxon>
    </lineage>
</organism>
<dbReference type="AlphaFoldDB" id="A0AAE8W4I2"/>
<dbReference type="Pfam" id="PF19086">
    <property type="entry name" value="Terpene_syn_C_2"/>
    <property type="match status" value="1"/>
</dbReference>
<name>A0AAE8W4I2_9ACTN</name>
<dbReference type="GO" id="GO:0046872">
    <property type="term" value="F:metal ion binding"/>
    <property type="evidence" value="ECO:0007669"/>
    <property type="project" value="UniProtKB-KW"/>
</dbReference>
<dbReference type="InterPro" id="IPR034686">
    <property type="entry name" value="Terpene_cyclase-like_2"/>
</dbReference>
<dbReference type="PANTHER" id="PTHR35201">
    <property type="entry name" value="TERPENE SYNTHASE"/>
    <property type="match status" value="1"/>
</dbReference>
<comment type="caution">
    <text evidence="3">The sequence shown here is derived from an EMBL/GenBank/DDBJ whole genome shotgun (WGS) entry which is preliminary data.</text>
</comment>
<accession>A0AAE8W4I2</accession>
<keyword evidence="1 2" id="KW-0456">Lyase</keyword>
<evidence type="ECO:0000313" key="4">
    <source>
        <dbReference type="Proteomes" id="UP000318720"/>
    </source>
</evidence>
<dbReference type="EC" id="4.2.3.-" evidence="2"/>
<evidence type="ECO:0000256" key="2">
    <source>
        <dbReference type="RuleBase" id="RU366034"/>
    </source>
</evidence>
<dbReference type="Proteomes" id="UP000318720">
    <property type="component" value="Unassembled WGS sequence"/>
</dbReference>
<gene>
    <name evidence="3" type="ORF">Sipo8835_09995</name>
</gene>
<keyword evidence="2" id="KW-0479">Metal-binding</keyword>
<sequence length="326" mass="37644">MELGRQNFFVPVELIHHPEEDRIAEAHADWLIQTGLLPKDRAEHFVESHRMGEFGSLLWPFTRFPDVVWASNGNGWGFLLEEVFEGPHQLEGQARQDFVTSLVDVIWGRKAGSSVWETAVQQCVAASNEGMSARWADLHRENWCSYVRGYLAEARHRDAGGDLGFEDTRALRRQSLGAAPAMDFVECLARREIPWHIRQLPELTLYFTYTLELSLFANDLMSLRREREMGDVNNTVMAYRKEHGCDWDTAMRYVVDLFNARGHDVLDLEAEILRMPEVRKLSAAQGADVRAYLIALRQLPYGYLEWHFITGRYDDSGLFYVTERMV</sequence>
<protein>
    <recommendedName>
        <fullName evidence="2">Terpene synthase</fullName>
        <ecNumber evidence="2">4.2.3.-</ecNumber>
    </recommendedName>
</protein>
<dbReference type="EMBL" id="SPAZ01000085">
    <property type="protein sequence ID" value="TQE36546.1"/>
    <property type="molecule type" value="Genomic_DNA"/>
</dbReference>
<reference evidence="3 4" key="1">
    <citation type="submission" date="2019-03" db="EMBL/GenBank/DDBJ databases">
        <title>Comparative genomic analyses of the sweetpotato soil rot pathogen, Streptomyces ipomoeae.</title>
        <authorList>
            <person name="Ruschel Soares N."/>
            <person name="Badger J.H."/>
            <person name="Huguet-Tapia J.C."/>
            <person name="Clark C.A."/>
            <person name="Pettis G.S."/>
        </authorList>
    </citation>
    <scope>NUCLEOTIDE SEQUENCE [LARGE SCALE GENOMIC DNA]</scope>
    <source>
        <strain evidence="3 4">88-35</strain>
    </source>
</reference>
<evidence type="ECO:0000256" key="1">
    <source>
        <dbReference type="ARBA" id="ARBA00023239"/>
    </source>
</evidence>
<dbReference type="GO" id="GO:0010333">
    <property type="term" value="F:terpene synthase activity"/>
    <property type="evidence" value="ECO:0007669"/>
    <property type="project" value="InterPro"/>
</dbReference>
<dbReference type="InterPro" id="IPR008949">
    <property type="entry name" value="Isoprenoid_synthase_dom_sf"/>
</dbReference>
<proteinExistence type="inferred from homology"/>
<keyword evidence="2" id="KW-0460">Magnesium</keyword>
<dbReference type="Gene3D" id="1.10.600.10">
    <property type="entry name" value="Farnesyl Diphosphate Synthase"/>
    <property type="match status" value="1"/>
</dbReference>
<dbReference type="SUPFAM" id="SSF48576">
    <property type="entry name" value="Terpenoid synthases"/>
    <property type="match status" value="1"/>
</dbReference>
<evidence type="ECO:0000313" key="3">
    <source>
        <dbReference type="EMBL" id="TQE36546.1"/>
    </source>
</evidence>
<dbReference type="RefSeq" id="WP_141581620.1">
    <property type="nucleotide sequence ID" value="NZ_JARAVA010000574.1"/>
</dbReference>
<comment type="similarity">
    <text evidence="2">Belongs to the terpene synthase family.</text>
</comment>